<keyword evidence="6" id="KW-1185">Reference proteome</keyword>
<sequence length="228" mass="24824">MAIPLSSASGDRRVRRTQAALARALIQLVAERDLPRVTVADVAVRAGVSRSTFYDHYRDVHELAEAACTAMIDTLIESLPSPHPGTADPGPEAIRSLEEFFTSLAEHAGLYRALLGPQGSARVCDHIRRRIITAIQRHLHPPAPPGEDRTQDRAEPRADGWADDRVDVAAAFTAGALIGVATDWLQRGCHRTPADMAALTWPLVGALQPLYVPERADQVESGRARHSR</sequence>
<dbReference type="InterPro" id="IPR001647">
    <property type="entry name" value="HTH_TetR"/>
</dbReference>
<evidence type="ECO:0000313" key="5">
    <source>
        <dbReference type="EMBL" id="MFC5819475.1"/>
    </source>
</evidence>
<evidence type="ECO:0000259" key="4">
    <source>
        <dbReference type="PROSITE" id="PS50977"/>
    </source>
</evidence>
<protein>
    <submittedName>
        <fullName evidence="5">TetR/AcrR family transcriptional regulator</fullName>
    </submittedName>
</protein>
<dbReference type="RefSeq" id="WP_308248943.1">
    <property type="nucleotide sequence ID" value="NZ_JAHKRN010000014.1"/>
</dbReference>
<name>A0ABW1C3Q9_9ACTN</name>
<gene>
    <name evidence="5" type="ORF">ACFPUY_30620</name>
</gene>
<dbReference type="EMBL" id="JBHSNW010000019">
    <property type="protein sequence ID" value="MFC5819475.1"/>
    <property type="molecule type" value="Genomic_DNA"/>
</dbReference>
<evidence type="ECO:0000313" key="6">
    <source>
        <dbReference type="Proteomes" id="UP001596096"/>
    </source>
</evidence>
<feature type="DNA-binding region" description="H-T-H motif" evidence="2">
    <location>
        <begin position="38"/>
        <end position="57"/>
    </location>
</feature>
<keyword evidence="1 2" id="KW-0238">DNA-binding</keyword>
<dbReference type="Pfam" id="PF00440">
    <property type="entry name" value="TetR_N"/>
    <property type="match status" value="1"/>
</dbReference>
<dbReference type="InterPro" id="IPR009057">
    <property type="entry name" value="Homeodomain-like_sf"/>
</dbReference>
<feature type="domain" description="HTH tetR-type" evidence="4">
    <location>
        <begin position="15"/>
        <end position="75"/>
    </location>
</feature>
<evidence type="ECO:0000256" key="3">
    <source>
        <dbReference type="SAM" id="MobiDB-lite"/>
    </source>
</evidence>
<dbReference type="PANTHER" id="PTHR43479">
    <property type="entry name" value="ACREF/ENVCD OPERON REPRESSOR-RELATED"/>
    <property type="match status" value="1"/>
</dbReference>
<feature type="compositionally biased region" description="Basic and acidic residues" evidence="3">
    <location>
        <begin position="146"/>
        <end position="159"/>
    </location>
</feature>
<dbReference type="PROSITE" id="PS50977">
    <property type="entry name" value="HTH_TETR_2"/>
    <property type="match status" value="1"/>
</dbReference>
<dbReference type="Proteomes" id="UP001596096">
    <property type="component" value="Unassembled WGS sequence"/>
</dbReference>
<organism evidence="5 6">
    <name type="scientific">Nonomuraea harbinensis</name>
    <dbReference type="NCBI Taxonomy" id="1286938"/>
    <lineage>
        <taxon>Bacteria</taxon>
        <taxon>Bacillati</taxon>
        <taxon>Actinomycetota</taxon>
        <taxon>Actinomycetes</taxon>
        <taxon>Streptosporangiales</taxon>
        <taxon>Streptosporangiaceae</taxon>
        <taxon>Nonomuraea</taxon>
    </lineage>
</organism>
<dbReference type="PANTHER" id="PTHR43479:SF7">
    <property type="entry name" value="TETR-FAMILY TRANSCRIPTIONAL REGULATOR"/>
    <property type="match status" value="1"/>
</dbReference>
<feature type="region of interest" description="Disordered" evidence="3">
    <location>
        <begin position="137"/>
        <end position="159"/>
    </location>
</feature>
<evidence type="ECO:0000256" key="2">
    <source>
        <dbReference type="PROSITE-ProRule" id="PRU00335"/>
    </source>
</evidence>
<reference evidence="6" key="1">
    <citation type="journal article" date="2019" name="Int. J. Syst. Evol. Microbiol.">
        <title>The Global Catalogue of Microorganisms (GCM) 10K type strain sequencing project: providing services to taxonomists for standard genome sequencing and annotation.</title>
        <authorList>
            <consortium name="The Broad Institute Genomics Platform"/>
            <consortium name="The Broad Institute Genome Sequencing Center for Infectious Disease"/>
            <person name="Wu L."/>
            <person name="Ma J."/>
        </authorList>
    </citation>
    <scope>NUCLEOTIDE SEQUENCE [LARGE SCALE GENOMIC DNA]</scope>
    <source>
        <strain evidence="6">CGMCC 4.7106</strain>
    </source>
</reference>
<comment type="caution">
    <text evidence="5">The sequence shown here is derived from an EMBL/GenBank/DDBJ whole genome shotgun (WGS) entry which is preliminary data.</text>
</comment>
<dbReference type="InterPro" id="IPR050624">
    <property type="entry name" value="HTH-type_Tx_Regulator"/>
</dbReference>
<accession>A0ABW1C3Q9</accession>
<dbReference type="Gene3D" id="1.10.357.10">
    <property type="entry name" value="Tetracycline Repressor, domain 2"/>
    <property type="match status" value="1"/>
</dbReference>
<proteinExistence type="predicted"/>
<evidence type="ECO:0000256" key="1">
    <source>
        <dbReference type="ARBA" id="ARBA00023125"/>
    </source>
</evidence>
<dbReference type="SUPFAM" id="SSF46689">
    <property type="entry name" value="Homeodomain-like"/>
    <property type="match status" value="1"/>
</dbReference>